<comment type="caution">
    <text evidence="8">The sequence shown here is derived from an EMBL/GenBank/DDBJ whole genome shotgun (WGS) entry which is preliminary data.</text>
</comment>
<dbReference type="InterPro" id="IPR023347">
    <property type="entry name" value="Lysozyme_dom_sf"/>
</dbReference>
<evidence type="ECO:0000313" key="8">
    <source>
        <dbReference type="EMBL" id="PSU99301.1"/>
    </source>
</evidence>
<evidence type="ECO:0000256" key="7">
    <source>
        <dbReference type="SAM" id="SignalP"/>
    </source>
</evidence>
<dbReference type="SUPFAM" id="SSF53955">
    <property type="entry name" value="Lysozyme-like"/>
    <property type="match status" value="1"/>
</dbReference>
<evidence type="ECO:0000256" key="6">
    <source>
        <dbReference type="RuleBase" id="RU003788"/>
    </source>
</evidence>
<dbReference type="PANTHER" id="PTHR38107">
    <property type="match status" value="1"/>
</dbReference>
<keyword evidence="7" id="KW-0732">Signal</keyword>
<name>A0A2T3KJ41_9GAMM</name>
<dbReference type="GO" id="GO:0009253">
    <property type="term" value="P:peptidoglycan catabolic process"/>
    <property type="evidence" value="ECO:0007669"/>
    <property type="project" value="InterPro"/>
</dbReference>
<dbReference type="InterPro" id="IPR002196">
    <property type="entry name" value="Glyco_hydro_24"/>
</dbReference>
<reference evidence="8 9" key="1">
    <citation type="submission" date="2018-01" db="EMBL/GenBank/DDBJ databases">
        <title>Whole genome sequencing of Histamine producing bacteria.</title>
        <authorList>
            <person name="Butler K."/>
        </authorList>
    </citation>
    <scope>NUCLEOTIDE SEQUENCE [LARGE SCALE GENOMIC DNA]</scope>
    <source>
        <strain evidence="8 9">FS-7.2</strain>
    </source>
</reference>
<evidence type="ECO:0000256" key="1">
    <source>
        <dbReference type="ARBA" id="ARBA00000632"/>
    </source>
</evidence>
<dbReference type="AlphaFoldDB" id="A0A2T3KJ41"/>
<evidence type="ECO:0000256" key="4">
    <source>
        <dbReference type="ARBA" id="ARBA00022801"/>
    </source>
</evidence>
<feature type="chain" id="PRO_5015580511" description="Lysozyme" evidence="7">
    <location>
        <begin position="25"/>
        <end position="193"/>
    </location>
</feature>
<feature type="signal peptide" evidence="7">
    <location>
        <begin position="1"/>
        <end position="24"/>
    </location>
</feature>
<dbReference type="EMBL" id="PYNF01000006">
    <property type="protein sequence ID" value="PSU99301.1"/>
    <property type="molecule type" value="Genomic_DNA"/>
</dbReference>
<dbReference type="PANTHER" id="PTHR38107:SF4">
    <property type="entry name" value="LYSOZYME"/>
    <property type="match status" value="1"/>
</dbReference>
<gene>
    <name evidence="8" type="ORF">C9J27_10090</name>
</gene>
<dbReference type="InterPro" id="IPR034690">
    <property type="entry name" value="Endolysin_T4_type"/>
</dbReference>
<dbReference type="GO" id="GO:0042742">
    <property type="term" value="P:defense response to bacterium"/>
    <property type="evidence" value="ECO:0007669"/>
    <property type="project" value="UniProtKB-KW"/>
</dbReference>
<dbReference type="GO" id="GO:0031640">
    <property type="term" value="P:killing of cells of another organism"/>
    <property type="evidence" value="ECO:0007669"/>
    <property type="project" value="UniProtKB-KW"/>
</dbReference>
<sequence length="193" mass="20572">MNKFKKIVCSVVAAIGVLAGGGVAIESTIPVGQVVIAGEKVATVKTSPAGFALMGNAEGCRLDPYKCPAGLVTNGIGNTHGVPERPIDITQVAKDWAVNVEQAEQCLINIAPKDNPMSQGQHDAFTSFVFNTGCTRFLKNKDGTSTQIARLIKQGEYVQACGQLKRWVYGGGKKLQGLVTRRGNEYDRCMAVD</sequence>
<comment type="similarity">
    <text evidence="6">Belongs to the glycosyl hydrolase 24 family.</text>
</comment>
<dbReference type="Gene3D" id="1.10.530.40">
    <property type="match status" value="1"/>
</dbReference>
<dbReference type="GO" id="GO:0016998">
    <property type="term" value="P:cell wall macromolecule catabolic process"/>
    <property type="evidence" value="ECO:0007669"/>
    <property type="project" value="InterPro"/>
</dbReference>
<protein>
    <recommendedName>
        <fullName evidence="6">Lysozyme</fullName>
        <ecNumber evidence="6">3.2.1.17</ecNumber>
    </recommendedName>
</protein>
<dbReference type="Proteomes" id="UP000241426">
    <property type="component" value="Unassembled WGS sequence"/>
</dbReference>
<dbReference type="EC" id="3.2.1.17" evidence="6"/>
<evidence type="ECO:0000256" key="5">
    <source>
        <dbReference type="ARBA" id="ARBA00023295"/>
    </source>
</evidence>
<dbReference type="Pfam" id="PF00959">
    <property type="entry name" value="Phage_lysozyme"/>
    <property type="match status" value="1"/>
</dbReference>
<keyword evidence="2 6" id="KW-0929">Antimicrobial</keyword>
<keyword evidence="5 6" id="KW-0326">Glycosidase</keyword>
<dbReference type="GO" id="GO:0003796">
    <property type="term" value="F:lysozyme activity"/>
    <property type="evidence" value="ECO:0007669"/>
    <property type="project" value="UniProtKB-EC"/>
</dbReference>
<dbReference type="InterPro" id="IPR051018">
    <property type="entry name" value="Bacteriophage_GH24"/>
</dbReference>
<proteinExistence type="inferred from homology"/>
<dbReference type="CDD" id="cd16901">
    <property type="entry name" value="lyz_P1"/>
    <property type="match status" value="1"/>
</dbReference>
<organism evidence="8 9">
    <name type="scientific">Photobacterium kishitanii</name>
    <dbReference type="NCBI Taxonomy" id="318456"/>
    <lineage>
        <taxon>Bacteria</taxon>
        <taxon>Pseudomonadati</taxon>
        <taxon>Pseudomonadota</taxon>
        <taxon>Gammaproteobacteria</taxon>
        <taxon>Vibrionales</taxon>
        <taxon>Vibrionaceae</taxon>
        <taxon>Photobacterium</taxon>
    </lineage>
</organism>
<dbReference type="InterPro" id="IPR023346">
    <property type="entry name" value="Lysozyme-like_dom_sf"/>
</dbReference>
<accession>A0A2T3KJ41</accession>
<keyword evidence="4 6" id="KW-0378">Hydrolase</keyword>
<dbReference type="RefSeq" id="WP_107289617.1">
    <property type="nucleotide sequence ID" value="NZ_PYNF01000006.1"/>
</dbReference>
<evidence type="ECO:0000256" key="2">
    <source>
        <dbReference type="ARBA" id="ARBA00022529"/>
    </source>
</evidence>
<keyword evidence="3 6" id="KW-0081">Bacteriolytic enzyme</keyword>
<dbReference type="HAMAP" id="MF_04110">
    <property type="entry name" value="ENDOLYSIN_T4"/>
    <property type="match status" value="1"/>
</dbReference>
<evidence type="ECO:0000256" key="3">
    <source>
        <dbReference type="ARBA" id="ARBA00022638"/>
    </source>
</evidence>
<evidence type="ECO:0000313" key="9">
    <source>
        <dbReference type="Proteomes" id="UP000241426"/>
    </source>
</evidence>
<comment type="catalytic activity">
    <reaction evidence="1 6">
        <text>Hydrolysis of (1-&gt;4)-beta-linkages between N-acetylmuramic acid and N-acetyl-D-glucosamine residues in a peptidoglycan and between N-acetyl-D-glucosamine residues in chitodextrins.</text>
        <dbReference type="EC" id="3.2.1.17"/>
    </reaction>
</comment>